<keyword evidence="2" id="KW-0378">Hydrolase</keyword>
<evidence type="ECO:0000313" key="3">
    <source>
        <dbReference type="Proteomes" id="UP000294914"/>
    </source>
</evidence>
<feature type="domain" description="T6SS Phospholipase effector Tle1-like catalytic" evidence="1">
    <location>
        <begin position="4"/>
        <end position="253"/>
    </location>
</feature>
<protein>
    <submittedName>
        <fullName evidence="2">Putative alpha/beta hydrolase family protein DUF2235</fullName>
    </submittedName>
</protein>
<dbReference type="RefSeq" id="WP_134085202.1">
    <property type="nucleotide sequence ID" value="NZ_SOQX01000009.1"/>
</dbReference>
<dbReference type="InterPro" id="IPR029058">
    <property type="entry name" value="AB_hydrolase_fold"/>
</dbReference>
<organism evidence="2 3">
    <name type="scientific">Thiohalophilus thiocyanatoxydans</name>
    <dbReference type="NCBI Taxonomy" id="381308"/>
    <lineage>
        <taxon>Bacteria</taxon>
        <taxon>Pseudomonadati</taxon>
        <taxon>Pseudomonadota</taxon>
        <taxon>Gammaproteobacteria</taxon>
        <taxon>Thiohalomonadales</taxon>
        <taxon>Thiohalophilaceae</taxon>
        <taxon>Thiohalophilus</taxon>
    </lineage>
</organism>
<comment type="caution">
    <text evidence="2">The sequence shown here is derived from an EMBL/GenBank/DDBJ whole genome shotgun (WGS) entry which is preliminary data.</text>
</comment>
<dbReference type="EMBL" id="SOQX01000009">
    <property type="protein sequence ID" value="TDX98173.1"/>
    <property type="molecule type" value="Genomic_DNA"/>
</dbReference>
<dbReference type="Pfam" id="PF09994">
    <property type="entry name" value="T6SS_Tle1-like_cat"/>
    <property type="match status" value="1"/>
</dbReference>
<evidence type="ECO:0000313" key="2">
    <source>
        <dbReference type="EMBL" id="TDX98173.1"/>
    </source>
</evidence>
<reference evidence="2 3" key="1">
    <citation type="submission" date="2019-03" db="EMBL/GenBank/DDBJ databases">
        <title>Genomic Encyclopedia of Type Strains, Phase IV (KMG-IV): sequencing the most valuable type-strain genomes for metagenomic binning, comparative biology and taxonomic classification.</title>
        <authorList>
            <person name="Goeker M."/>
        </authorList>
    </citation>
    <scope>NUCLEOTIDE SEQUENCE [LARGE SCALE GENOMIC DNA]</scope>
    <source>
        <strain evidence="2 3">DSM 16326</strain>
    </source>
</reference>
<dbReference type="AlphaFoldDB" id="A0A4V3H3F3"/>
<dbReference type="OrthoDB" id="4378831at2"/>
<accession>A0A4V3H3F3</accession>
<dbReference type="Proteomes" id="UP000294914">
    <property type="component" value="Unassembled WGS sequence"/>
</dbReference>
<dbReference type="PANTHER" id="PTHR33840:SF1">
    <property type="entry name" value="TLE1 PHOSPHOLIPASE DOMAIN-CONTAINING PROTEIN"/>
    <property type="match status" value="1"/>
</dbReference>
<dbReference type="PANTHER" id="PTHR33840">
    <property type="match status" value="1"/>
</dbReference>
<sequence>MGKILFICTDGTWNTADQKDDGVTSPSNVAKMARLILSTPEQLTWYDEGVGTRNWLDRITGGAFGHGLFKNVQEAYRFVVEHYQPGDRLVLFGFSRGAYTARSLAGLIGQFGILRKKYISKIEKTYAMYRSHDTDPAKIEAYRERYSHVDRDVHFLGVWDTVGALGIPLKSLNWATAWMYKFHDTKLSPHVKHAFHAVAVDEKRRSFSPTLWQASNLSEEQVVEQRWFAGVHSNIGGSYKEKGLSDITLDWMLGKLCEHLPGVQLDEEYIERTVEPDYKDRLHESRGKLYISSWIKPHIRDTRREHICNQIIDDTVYQRMDCERCDYQPKNVIRS</sequence>
<evidence type="ECO:0000259" key="1">
    <source>
        <dbReference type="Pfam" id="PF09994"/>
    </source>
</evidence>
<gene>
    <name evidence="2" type="ORF">EDC23_2657</name>
</gene>
<keyword evidence="3" id="KW-1185">Reference proteome</keyword>
<dbReference type="InterPro" id="IPR018712">
    <property type="entry name" value="Tle1-like_cat"/>
</dbReference>
<dbReference type="SUPFAM" id="SSF53474">
    <property type="entry name" value="alpha/beta-Hydrolases"/>
    <property type="match status" value="1"/>
</dbReference>
<name>A0A4V3H3F3_9GAMM</name>
<dbReference type="GO" id="GO:0016787">
    <property type="term" value="F:hydrolase activity"/>
    <property type="evidence" value="ECO:0007669"/>
    <property type="project" value="UniProtKB-KW"/>
</dbReference>
<proteinExistence type="predicted"/>